<sequence length="57" mass="6168">MEAICAKPASDRKVVALAGGDFYLRSAHAIVATSELRLYANITTRKVVIHPPENSKS</sequence>
<dbReference type="EMBL" id="JBEPMC010000005">
    <property type="protein sequence ID" value="MET3580126.1"/>
    <property type="molecule type" value="Genomic_DNA"/>
</dbReference>
<dbReference type="Proteomes" id="UP001549204">
    <property type="component" value="Unassembled WGS sequence"/>
</dbReference>
<evidence type="ECO:0000313" key="1">
    <source>
        <dbReference type="EMBL" id="MET3580126.1"/>
    </source>
</evidence>
<name>A0ABV2GPD2_9HYPH</name>
<proteinExistence type="predicted"/>
<evidence type="ECO:0000313" key="2">
    <source>
        <dbReference type="Proteomes" id="UP001549204"/>
    </source>
</evidence>
<protein>
    <submittedName>
        <fullName evidence="1">L-fucose mutarotase/ribose pyranase (RbsD/FucU family)</fullName>
    </submittedName>
</protein>
<reference evidence="1 2" key="1">
    <citation type="submission" date="2024-06" db="EMBL/GenBank/DDBJ databases">
        <title>Genomic Encyclopedia of Type Strains, Phase IV (KMG-IV): sequencing the most valuable type-strain genomes for metagenomic binning, comparative biology and taxonomic classification.</title>
        <authorList>
            <person name="Goeker M."/>
        </authorList>
    </citation>
    <scope>NUCLEOTIDE SEQUENCE [LARGE SCALE GENOMIC DNA]</scope>
    <source>
        <strain evidence="1 2">DSM 100022</strain>
    </source>
</reference>
<organism evidence="1 2">
    <name type="scientific">Mesorhizobium robiniae</name>
    <dbReference type="NCBI Taxonomy" id="559315"/>
    <lineage>
        <taxon>Bacteria</taxon>
        <taxon>Pseudomonadati</taxon>
        <taxon>Pseudomonadota</taxon>
        <taxon>Alphaproteobacteria</taxon>
        <taxon>Hyphomicrobiales</taxon>
        <taxon>Phyllobacteriaceae</taxon>
        <taxon>Mesorhizobium</taxon>
    </lineage>
</organism>
<keyword evidence="2" id="KW-1185">Reference proteome</keyword>
<comment type="caution">
    <text evidence="1">The sequence shown here is derived from an EMBL/GenBank/DDBJ whole genome shotgun (WGS) entry which is preliminary data.</text>
</comment>
<accession>A0ABV2GPD2</accession>
<gene>
    <name evidence="1" type="ORF">ABID19_003164</name>
</gene>